<sequence length="252" mass="27884">MKMIRTLLLLGLSLGLLALPARAAETGDEQPSRLGVGVHLGFNIGGALPPSVPKPVKKVTAFMPGGTPNVGLDLSYRLTPASPFSLLLGLEYDIRSFSTTVQAEDMPIRYQSEDFKEQHYTGYQRVEMDTRYVVVPVGVSYALPNSSFRLMAGGYYAHALKRKFTAKLDGDGLMDGRVYQEGVVLAFSLGDFLVRNDVGVRFGADYQIDPHWGLTARMNVGLPKIFDKSFEVMPYSLRHVFLNLGVSYRINR</sequence>
<dbReference type="AlphaFoldDB" id="A0A134B6D9"/>
<dbReference type="InterPro" id="IPR025665">
    <property type="entry name" value="Beta-barrel_OMP_2"/>
</dbReference>
<dbReference type="PATRIC" id="fig|322095.3.peg.1329"/>
<dbReference type="EMBL" id="LSDK01000091">
    <property type="protein sequence ID" value="KXB75496.1"/>
    <property type="molecule type" value="Genomic_DNA"/>
</dbReference>
<accession>A0A134B6D9</accession>
<organism evidence="3 4">
    <name type="scientific">Porphyromonas somerae</name>
    <dbReference type="NCBI Taxonomy" id="322095"/>
    <lineage>
        <taxon>Bacteria</taxon>
        <taxon>Pseudomonadati</taxon>
        <taxon>Bacteroidota</taxon>
        <taxon>Bacteroidia</taxon>
        <taxon>Bacteroidales</taxon>
        <taxon>Porphyromonadaceae</taxon>
        <taxon>Porphyromonas</taxon>
    </lineage>
</organism>
<proteinExistence type="predicted"/>
<reference evidence="4" key="1">
    <citation type="submission" date="2016-01" db="EMBL/GenBank/DDBJ databases">
        <authorList>
            <person name="Mitreva M."/>
            <person name="Pepin K.H."/>
            <person name="Mihindukulasuriya K.A."/>
            <person name="Fulton R."/>
            <person name="Fronick C."/>
            <person name="O'Laughlin M."/>
            <person name="Miner T."/>
            <person name="Herter B."/>
            <person name="Rosa B.A."/>
            <person name="Cordes M."/>
            <person name="Tomlinson C."/>
            <person name="Wollam A."/>
            <person name="Palsikar V.B."/>
            <person name="Mardis E.R."/>
            <person name="Wilson R.K."/>
        </authorList>
    </citation>
    <scope>NUCLEOTIDE SEQUENCE [LARGE SCALE GENOMIC DNA]</scope>
    <source>
        <strain evidence="4">KA00683</strain>
    </source>
</reference>
<keyword evidence="1" id="KW-0732">Signal</keyword>
<evidence type="ECO:0000313" key="3">
    <source>
        <dbReference type="EMBL" id="KXB75496.1"/>
    </source>
</evidence>
<feature type="domain" description="Outer membrane protein beta-barrel" evidence="2">
    <location>
        <begin position="30"/>
        <end position="227"/>
    </location>
</feature>
<gene>
    <name evidence="3" type="ORF">HMPREF3185_01344</name>
</gene>
<feature type="chain" id="PRO_5007462285" description="Outer membrane protein beta-barrel domain-containing protein" evidence="1">
    <location>
        <begin position="24"/>
        <end position="252"/>
    </location>
</feature>
<dbReference type="RefSeq" id="WP_060935599.1">
    <property type="nucleotide sequence ID" value="NZ_KQ960453.1"/>
</dbReference>
<keyword evidence="4" id="KW-1185">Reference proteome</keyword>
<protein>
    <recommendedName>
        <fullName evidence="2">Outer membrane protein beta-barrel domain-containing protein</fullName>
    </recommendedName>
</protein>
<comment type="caution">
    <text evidence="3">The sequence shown here is derived from an EMBL/GenBank/DDBJ whole genome shotgun (WGS) entry which is preliminary data.</text>
</comment>
<dbReference type="STRING" id="322095.HMPREF3185_01344"/>
<name>A0A134B6D9_9PORP</name>
<dbReference type="Pfam" id="PF13568">
    <property type="entry name" value="OMP_b-brl_2"/>
    <property type="match status" value="1"/>
</dbReference>
<dbReference type="Proteomes" id="UP000070224">
    <property type="component" value="Unassembled WGS sequence"/>
</dbReference>
<evidence type="ECO:0000259" key="2">
    <source>
        <dbReference type="Pfam" id="PF13568"/>
    </source>
</evidence>
<feature type="signal peptide" evidence="1">
    <location>
        <begin position="1"/>
        <end position="23"/>
    </location>
</feature>
<evidence type="ECO:0000313" key="4">
    <source>
        <dbReference type="Proteomes" id="UP000070224"/>
    </source>
</evidence>
<dbReference type="OrthoDB" id="1014137at2"/>
<evidence type="ECO:0000256" key="1">
    <source>
        <dbReference type="SAM" id="SignalP"/>
    </source>
</evidence>